<evidence type="ECO:0000313" key="2">
    <source>
        <dbReference type="EMBL" id="NRD22504.1"/>
    </source>
</evidence>
<name>A0ABX2E3Y9_9FLAO</name>
<evidence type="ECO:0000313" key="3">
    <source>
        <dbReference type="Proteomes" id="UP000805085"/>
    </source>
</evidence>
<organism evidence="2 3">
    <name type="scientific">Winogradskyella litoriviva</name>
    <dbReference type="NCBI Taxonomy" id="1220182"/>
    <lineage>
        <taxon>Bacteria</taxon>
        <taxon>Pseudomonadati</taxon>
        <taxon>Bacteroidota</taxon>
        <taxon>Flavobacteriia</taxon>
        <taxon>Flavobacteriales</taxon>
        <taxon>Flavobacteriaceae</taxon>
        <taxon>Winogradskyella</taxon>
    </lineage>
</organism>
<dbReference type="EMBL" id="JABRWQ010000002">
    <property type="protein sequence ID" value="NRD22504.1"/>
    <property type="molecule type" value="Genomic_DNA"/>
</dbReference>
<protein>
    <submittedName>
        <fullName evidence="2">Uncharacterized protein</fullName>
    </submittedName>
</protein>
<sequence>MKKRVFQILYLALFIFITACESDDGTNDGIVLTNPCENVIPTPEHLKYLETYDKPIIENSNNATFYSNEIVEIRWTLPDGLSNTELQIIETDTPFTCDDYGKFHELNNEFSAGYGNQYVHYYSVPQYLIPLENPKYISYRARTKDNELSTGYSHWTDVKSFTVLPLFGLNKTTVTVPYTFNFITEETNNEYYSGVTSVSNYKLIDISVDNTLDFNKIQLVRIIDFESHFLTHLDNGANPFSKLILGFDEAVNTIEDAYPFKVVAEVFPGTFQDNPISGNLYGTHSQNLVSIMNNYDLKLAYVLEDIVGSPHQIQINFTFEIYSID</sequence>
<feature type="signal peptide" evidence="1">
    <location>
        <begin position="1"/>
        <end position="22"/>
    </location>
</feature>
<accession>A0ABX2E3Y9</accession>
<keyword evidence="3" id="KW-1185">Reference proteome</keyword>
<gene>
    <name evidence="2" type="ORF">HNV10_04580</name>
</gene>
<dbReference type="PROSITE" id="PS51257">
    <property type="entry name" value="PROKAR_LIPOPROTEIN"/>
    <property type="match status" value="1"/>
</dbReference>
<proteinExistence type="predicted"/>
<dbReference type="RefSeq" id="WP_173300177.1">
    <property type="nucleotide sequence ID" value="NZ_JABRWQ010000002.1"/>
</dbReference>
<keyword evidence="1" id="KW-0732">Signal</keyword>
<feature type="chain" id="PRO_5046639777" evidence="1">
    <location>
        <begin position="23"/>
        <end position="325"/>
    </location>
</feature>
<comment type="caution">
    <text evidence="2">The sequence shown here is derived from an EMBL/GenBank/DDBJ whole genome shotgun (WGS) entry which is preliminary data.</text>
</comment>
<reference evidence="2 3" key="1">
    <citation type="journal article" date="2015" name="Int. J. Syst. Evol. Microbiol.">
        <title>Winogradskyella litoriviva sp. nov., isolated from coastal seawater.</title>
        <authorList>
            <person name="Nedashkovskaya O.I."/>
            <person name="Kukhlevskiy A.D."/>
            <person name="Zhukova N.V."/>
            <person name="Kim S.J."/>
            <person name="Rhee S.K."/>
            <person name="Mikhailov V.V."/>
        </authorList>
    </citation>
    <scope>NUCLEOTIDE SEQUENCE [LARGE SCALE GENOMIC DNA]</scope>
    <source>
        <strain evidence="2 3">KMM6491</strain>
    </source>
</reference>
<dbReference type="Proteomes" id="UP000805085">
    <property type="component" value="Unassembled WGS sequence"/>
</dbReference>
<evidence type="ECO:0000256" key="1">
    <source>
        <dbReference type="SAM" id="SignalP"/>
    </source>
</evidence>